<reference evidence="1 2" key="1">
    <citation type="submission" date="2019-05" db="EMBL/GenBank/DDBJ databases">
        <title>Nesterenkonia sp. GY239, isolated from the Southern Atlantic Ocean.</title>
        <authorList>
            <person name="Zhang G."/>
        </authorList>
    </citation>
    <scope>NUCLEOTIDE SEQUENCE [LARGE SCALE GENOMIC DNA]</scope>
    <source>
        <strain evidence="1 2">GY239</strain>
    </source>
</reference>
<dbReference type="GO" id="GO:0046653">
    <property type="term" value="P:tetrahydrofolate metabolic process"/>
    <property type="evidence" value="ECO:0007669"/>
    <property type="project" value="InterPro"/>
</dbReference>
<keyword evidence="2" id="KW-1185">Reference proteome</keyword>
<gene>
    <name evidence="1" type="ORF">FEF27_07025</name>
</gene>
<dbReference type="InterPro" id="IPR038561">
    <property type="entry name" value="SoxD_sf"/>
</dbReference>
<proteinExistence type="predicted"/>
<dbReference type="AlphaFoldDB" id="A0A5R9AD28"/>
<evidence type="ECO:0000313" key="1">
    <source>
        <dbReference type="EMBL" id="TLP75777.1"/>
    </source>
</evidence>
<accession>A0A5R9AD28</accession>
<name>A0A5R9AD28_9MICC</name>
<sequence length="82" mass="9657">MMQLPCPWCGPRNVTEFRHHGPHSPRPEVEPASVEQWHRYLYLQENPCGPVEERWYHSAGCRRFISITRDTYTNATQPGEHP</sequence>
<evidence type="ECO:0000313" key="2">
    <source>
        <dbReference type="Proteomes" id="UP000306544"/>
    </source>
</evidence>
<dbReference type="Proteomes" id="UP000306544">
    <property type="component" value="Unassembled WGS sequence"/>
</dbReference>
<dbReference type="OrthoDB" id="7159274at2"/>
<dbReference type="GO" id="GO:0008115">
    <property type="term" value="F:sarcosine oxidase activity"/>
    <property type="evidence" value="ECO:0007669"/>
    <property type="project" value="InterPro"/>
</dbReference>
<organism evidence="1 2">
    <name type="scientific">Nesterenkonia sphaerica</name>
    <dbReference type="NCBI Taxonomy" id="1804988"/>
    <lineage>
        <taxon>Bacteria</taxon>
        <taxon>Bacillati</taxon>
        <taxon>Actinomycetota</taxon>
        <taxon>Actinomycetes</taxon>
        <taxon>Micrococcales</taxon>
        <taxon>Micrococcaceae</taxon>
        <taxon>Nesterenkonia</taxon>
    </lineage>
</organism>
<dbReference type="Pfam" id="PF04267">
    <property type="entry name" value="SoxD"/>
    <property type="match status" value="1"/>
</dbReference>
<comment type="caution">
    <text evidence="1">The sequence shown here is derived from an EMBL/GenBank/DDBJ whole genome shotgun (WGS) entry which is preliminary data.</text>
</comment>
<dbReference type="Gene3D" id="3.30.2270.10">
    <property type="entry name" value="Folate-binding superfamily"/>
    <property type="match status" value="1"/>
</dbReference>
<dbReference type="EMBL" id="VAWA01000007">
    <property type="protein sequence ID" value="TLP75777.1"/>
    <property type="molecule type" value="Genomic_DNA"/>
</dbReference>
<protein>
    <submittedName>
        <fullName evidence="1">Sarcosine oxidase subunit delta</fullName>
    </submittedName>
</protein>
<dbReference type="InterPro" id="IPR006279">
    <property type="entry name" value="SoxD"/>
</dbReference>
<dbReference type="RefSeq" id="WP_138170142.1">
    <property type="nucleotide sequence ID" value="NZ_VAWA01000007.1"/>
</dbReference>